<keyword evidence="2" id="KW-1185">Reference proteome</keyword>
<accession>A0ACB0MFS2</accession>
<sequence>MNTNNSEQLKAAAEAGNIDLLYAVIKDDPYILERIDLIPFVDTPLHIASSMGHLRFATEIMRLKPSFALKLNEQGFSPIHLAMQNSHKTMVSRFVNINKELVRVQGREGVTPLHFATQIGEVDLLANFLFLCPESIECLTVRCETALHIAVKNQRYEVLQLLVGLLKTNEQRGAKELQNKILNQEDEAGNTILHISALSTELRHVQELQLLVKTNINLNTKNLENKTALDMAVREEIKNILISAGAKPGSEVTIFPDYQILAYYYKSYTPIIDELLIYISRIRSDISDEKRNTLLIIFTLVVTATYQAAISPAGGVYQANASDDDTAGKSVMPKSIFSGYTCLNILSFLTSMISILILTQRRGFHIFFPMFCFALSYLYSMAYISPTAINYKVVMIFYLSIVSVWMISFVIIPLYSTRFNMHKAMKLNRP</sequence>
<proteinExistence type="predicted"/>
<evidence type="ECO:0000313" key="2">
    <source>
        <dbReference type="Proteomes" id="UP001177021"/>
    </source>
</evidence>
<dbReference type="Proteomes" id="UP001177021">
    <property type="component" value="Unassembled WGS sequence"/>
</dbReference>
<organism evidence="1 2">
    <name type="scientific">Trifolium pratense</name>
    <name type="common">Red clover</name>
    <dbReference type="NCBI Taxonomy" id="57577"/>
    <lineage>
        <taxon>Eukaryota</taxon>
        <taxon>Viridiplantae</taxon>
        <taxon>Streptophyta</taxon>
        <taxon>Embryophyta</taxon>
        <taxon>Tracheophyta</taxon>
        <taxon>Spermatophyta</taxon>
        <taxon>Magnoliopsida</taxon>
        <taxon>eudicotyledons</taxon>
        <taxon>Gunneridae</taxon>
        <taxon>Pentapetalae</taxon>
        <taxon>rosids</taxon>
        <taxon>fabids</taxon>
        <taxon>Fabales</taxon>
        <taxon>Fabaceae</taxon>
        <taxon>Papilionoideae</taxon>
        <taxon>50 kb inversion clade</taxon>
        <taxon>NPAAA clade</taxon>
        <taxon>Hologalegina</taxon>
        <taxon>IRL clade</taxon>
        <taxon>Trifolieae</taxon>
        <taxon>Trifolium</taxon>
    </lineage>
</organism>
<protein>
    <submittedName>
        <fullName evidence="1">Uncharacterized protein</fullName>
    </submittedName>
</protein>
<evidence type="ECO:0000313" key="1">
    <source>
        <dbReference type="EMBL" id="CAJ2678797.1"/>
    </source>
</evidence>
<dbReference type="EMBL" id="CASHSV030000823">
    <property type="protein sequence ID" value="CAJ2678797.1"/>
    <property type="molecule type" value="Genomic_DNA"/>
</dbReference>
<reference evidence="1" key="1">
    <citation type="submission" date="2023-10" db="EMBL/GenBank/DDBJ databases">
        <authorList>
            <person name="Rodriguez Cubillos JULIANA M."/>
            <person name="De Vega J."/>
        </authorList>
    </citation>
    <scope>NUCLEOTIDE SEQUENCE</scope>
</reference>
<gene>
    <name evidence="1" type="ORF">MILVUS5_LOCUS41027</name>
</gene>
<comment type="caution">
    <text evidence="1">The sequence shown here is derived from an EMBL/GenBank/DDBJ whole genome shotgun (WGS) entry which is preliminary data.</text>
</comment>
<name>A0ACB0MFS2_TRIPR</name>